<protein>
    <submittedName>
        <fullName evidence="12">Obscurin-like isoform X2</fullName>
    </submittedName>
</protein>
<feature type="domain" description="Ig-like" evidence="10">
    <location>
        <begin position="264"/>
        <end position="373"/>
    </location>
</feature>
<evidence type="ECO:0000256" key="2">
    <source>
        <dbReference type="ARBA" id="ARBA00006692"/>
    </source>
</evidence>
<feature type="domain" description="Fibronectin type-III" evidence="11">
    <location>
        <begin position="2708"/>
        <end position="2804"/>
    </location>
</feature>
<evidence type="ECO:0000259" key="11">
    <source>
        <dbReference type="PROSITE" id="PS50853"/>
    </source>
</evidence>
<dbReference type="FunFam" id="2.60.40.10:FF:000107">
    <property type="entry name" value="Myosin, light chain kinase a"/>
    <property type="match status" value="6"/>
</dbReference>
<dbReference type="SUPFAM" id="SSF48726">
    <property type="entry name" value="Immunoglobulin"/>
    <property type="match status" value="21"/>
</dbReference>
<dbReference type="InterPro" id="IPR003599">
    <property type="entry name" value="Ig_sub"/>
</dbReference>
<evidence type="ECO:0000259" key="9">
    <source>
        <dbReference type="PROSITE" id="PS50011"/>
    </source>
</evidence>
<evidence type="ECO:0000256" key="5">
    <source>
        <dbReference type="ARBA" id="ARBA00023157"/>
    </source>
</evidence>
<dbReference type="EMBL" id="VUJU01001910">
    <property type="protein sequence ID" value="KAF0763347.1"/>
    <property type="molecule type" value="Genomic_DNA"/>
</dbReference>
<dbReference type="GO" id="GO:0060298">
    <property type="term" value="P:positive regulation of sarcomere organization"/>
    <property type="evidence" value="ECO:0007669"/>
    <property type="project" value="UniProtKB-ARBA"/>
</dbReference>
<feature type="domain" description="Ig-like" evidence="10">
    <location>
        <begin position="765"/>
        <end position="856"/>
    </location>
</feature>
<dbReference type="Proteomes" id="UP000478052">
    <property type="component" value="Unassembled WGS sequence"/>
</dbReference>
<evidence type="ECO:0000256" key="6">
    <source>
        <dbReference type="ARBA" id="ARBA00023319"/>
    </source>
</evidence>
<accession>A0A6G0YZP8</accession>
<dbReference type="FunFam" id="2.60.40.10:FF:000796">
    <property type="entry name" value="Muscle M-line assembly protein unc-89"/>
    <property type="match status" value="1"/>
</dbReference>
<feature type="compositionally biased region" description="Pro residues" evidence="8">
    <location>
        <begin position="24"/>
        <end position="41"/>
    </location>
</feature>
<dbReference type="SMART" id="SM00408">
    <property type="entry name" value="IGc2"/>
    <property type="match status" value="17"/>
</dbReference>
<dbReference type="FunFam" id="2.60.40.10:FF:000940">
    <property type="entry name" value="Muscle M-line assembly protein unc-89"/>
    <property type="match status" value="1"/>
</dbReference>
<comment type="caution">
    <text evidence="12">The sequence shown here is derived from an EMBL/GenBank/DDBJ whole genome shotgun (WGS) entry which is preliminary data.</text>
</comment>
<sequence length="4081" mass="461862">TTVIEMPVPEKEVIVEKEIKEEIPIPPVEPVQTEPPPPERSPSPAEEEIESEPLKYVEGVSKPYFHVNIKGTNHGGVIEECNEWWDTKGEFKSGRSMNNESSLAVGENATFECEIEGATKVTWLKNNMPLPNTIANRTNITEDKENNLYKLQLNKVIMSDSGTYTVKAENDFGESMSTALLFVENLSADEKKARAKANAPIFAVKLADTQLLENTHARFMIEIKANPLPKLRFFKGEKEITDEDTRIQILEVNKEKGLYEMILPNVKQEDAGEYRVIASNKYSEESCSCHVSVTNEKDLWAGMQTVVPDGTPHFTWLKNGKPFNPEERFKVLFKDDEDSLALVFQNVKPEDAGLYTCIASTCHGKISCSAELSVQGVVKELNLPYAPRVTTDMKEFETKIQSTAILEAKVIGDPQPDIIWFKNDEEIQENERIKFMFEDEIAAIVIKNVEVEDEGEYKVFAKNDLGSDTETINLLIKAAPKFRKNLIDYEGVTGKEITLTVEIEASPKPIVQWYKDSKVIKKSNRIKYVTDEVAGVYTLIIQDCKMEDVGLYSVVASNQFSQISDACRINLQMPPQFIGALAKEVETLEGDYVSLSVRVEGDPAPQVKWYFEDKLLIADKTHIKINAVEDVHTLLISNLTREDSGKYTCEISNEFGKNTSEGKLLVKCPPIFETPLIDTKAVEGDTNVEFTVKLNSYPKSSIQWFREEEEITETTTEFTCFEDGDNFKLIIKEAKTKLAGTYKCRATNEIGTYDSEATLTVMSQPTFKKGLRDMEVTEGGMLKLQVTCFGSPAPEIKWFKDGKEVRSDAHIKISKDKKRVENFSLTVNLVKVEDGGEYEVRATNEMGTAITKSIVNILAKHSTDFKEDDSESAENKNEDIEENVDKKEKVTLPIKINSKESCREKLVEINVEEDRKIGISSIINIDGDRSIKTEESLVIMSSSQSGEFSCVEMSWEESSTKCRNYYGIVEEPKDERIIPIKMDRSISIHTASDEEEEPFWVVESVKKHEEVKNEIKKMKENKNSQALLGDNYDEDDDNSLVELLKRVQKQRNDLENILEKENQKENITNPNKFEVNRSENILSRSNSVLSESSTLKARSVSRLSSLEENTRTGGLSDTSVNELISVNSNSCTKNKKETSFITENISKELISNSISNSDGSKTAVLTHSLYTDALGNSCEHPDEKYSKFEESILNSADRTSMSRLSSIEECDNSFSPRKNIKEFSEIPKRLSLSRLSSIEYTKKDIELEKSISSTIKQDELNKDFSKSFLQNNELTTNNNKLDNKFKPTSEQNLNDSINILANNKDLNNINNEPKSNYIKDLDNVKPNELSPLRLSNTDEADFRRKSLIRQSSMISDALSAMCAEIPEDNKYRKQKRFSIKEDNGKITDSLVRKPSFSNDENITKLEKKLDVDNYESKIAENPNTESLRKSLHPELNQKKINDFKNNDLNIIKADADLSNDKNKMSLLDEENNLNNEKPSVSKSLPKDSILSSDIKNSTNDLQPNESTNATYLSKPKDTNNLQTPIKEKLEDKEDDVVKQSSPNVLDNKHGNKSTLGTEQTEGTVRINNTDLSPNNFPFLNEIDNSKNIEDDLQPNDSIPLSLTKEKIDTDILNMPINKLLVLKENDINNTKTGEITEQVDKINKEHSPDGLIKENINISELKTQNTSKEEYYDKPSNGEKQIGVPPKIISGMDDDETYESLTKVFNVKARGAPKPKVQWFKDGNELSNTRNIQINDSNEDESFKLTIQDLRVADSGSYCCKLTNEVGEDMKSAKLNVQDVELLRGPKIRKPLSDIEVIKGQKVEWSITLIADPIPEVEWTCDGKNVNADFTVVSSEIANGLKECTFTMTIPTSELSDTGLYRVKATNKFDSAECSAHLDIVMKPEIEGFHDITVIPSMEAVFEAIIHAVPKPKIVWTINGKDLAEREFVNLTSEELEKDITKFKIVIGDVNPEEEGEYVVKAWNKVGETTAIANLKLHTEEPSFVKLMEDLTIQEYEEVQLSVRVNGIPKPKITWFKNGEVIIPDLRISIHTNEEGQIKSTLTIDHFSGLDIAKFSVKAVNMMGEAETSSNLTMAEIMPSFVKPLERITEGVEGSPIEIQTQLIGSPRPHVAWYKDGEEIKNTEEDNKDDEQQHITLEANPNGTVVMKIDKVEQRDCGAYKIIATNNFGTSATNTALVVNELPKKPILIKHPNQVDVNENEILKIEAQYVAYPDAIVKWYKDGHVLHPCPQIDFVMGPNGNIALVIEKSTLGDAGDYEIIVSNELGKANGQIKVKINPAATAPAFIMPLRDSKVVEGFPAKLPFRLSGFPLPEIAWTINDKPLVVDGEKIKMAHEPDGLHYLLIEKAGPEHAGKLAIIASNDNGNTISEAKLSVTSKINTDSLESKPEFLHGLKDTTVEESNALTLLAPFLGNPIPDVKWEKDGKILQPCNKVHFTCDGYKVGLEILDTNTGDAGQYTCTLTNNLGSSKSECQVGIRKLYQAPVFTQRFSHNQQLLSRDAKFHARVTGVPSPNIIWHKNGHQLTNGDKYKLKRDGEVCSLTISDVNGDDAGLYSCIATNRDGTATCEAQLSIAPRIVDESRKQEPPSFMKKIGDCEVFDGMTAKFTACATGWPEPEYEWFLDTNRLYETERIRMEKEGSGLLRLKILHADSIIDSGRYKLRIFNPHGEAYCEASIIFDNGLDSRSKRPVGELYKDFDRYRATGAPLPLPDPPTITRMSDKRLTLSWKPSLPITPRTPVTYLVEMEEQPKGEWTTVRAGIRGCACDIHNLIPFRDYKFRVRVENNYGISDPSPFVLTYREKLEPDPPKFTPYLPIGTDFKPESSPYFPKDFDIERPPHDNYAQAPRFLHQEHDTQYGVKGHNVNLYWFVYGYPKPKMQYYFDNQLIEMGGRYDSSYTRNGQVTLFINKMLDRDIGTYEAVATNEHGTARQRVRLQIAEYPKFLKRPEEMYVILRKNCKLEARVIGVPYPEIKWFKDWKPLVDSARIQIEQVEPDVCILRIEDVIMKDEGLYSISARNLAGSISTSVAIHVEDRESDYSYNGKTDIKWKKKDFSELYDIGDELGRGTQGVVYHAVERSTGRNYAAKVMHAKGDHLTKLMDNELKIMTDLSNRRIIRIHDALQTSRTYTLITELAGGGELLDILTKHSFFTEYDIALYIIQLLKALKHMHDFEIAHLGLTPGDLLISHPGGDTLKLCDFGLSRKINRRKLEPVDYGMPEFISPEIAKGEGVDLSSDMWSVGVITHLLLTGVSLFRCVNDADTLNRVKSGSYTLSTKISDLARDFISKLLVFNPNDRLDVISALQHPWLQFGEDIPAGTSQINTDPLRNYYNNLKDWYSNASCRNWYRCRPLSSAYTHPSKMIYPPGITCTPSPTPEPEPKPQKKHLPSWKDKLPSKEPIDTEIGIIKSESHYQYGPDTYLLQLRDTNFPVRLREYMKVAGKSLTHRGGSDSHLDWEAPVIRERRKFTDIMDEEIEDEQKARISKYGADIYTLRRLKQEIGSRPTAHVEAEAILESRIDGQPPFFREKPQKLPVEPDKPADLMCLAVGVPKPLVQWFKNDIVLTESHRIKMLEDNDGRSILRLDPATELDLGIYKVVARNKFGQTTARARLVLAHEPGPMEAPIVKEYSDTEILLRWDHPKHDGNAPILCYQLEVRENESEWELVAKNIDHEFWLMQNLRPYTNYEFRLAAMNHIAWGPTGPSSPIVRTHFPDAQKLEVPSAMLNLQIITESGREIIGDEPRNNLDYSLEYKPIDWAEQPPIEKYRFISEIARGRFSVVLKGINTSNDSIVVAKLLEITPDTESRVTHEFNVLKSLKHERIAYLVEAFKLENAPVAVFIQEKLQGADILTYLSTKENYSEQTVATIVTQVLDGLQYLHWRGYAHLDLQPDNIVMASVRTIHVKLIDFGCAQKVSKLGAVVGANSVLEFTAPEILCDEPAYPYSDIWSLGVIAYTLLSGMSPFRGANDTETRQNITFVRYRFEYLYKDLSQEATRFLMLLFKRTPTKRPSAEECHEHRWLLPTEYMIKKREKTMFNSYKLQHFAKEYHENRTKFATSSQKLLGALGTRQIGLGRSNSVVDELLIFK</sequence>
<dbReference type="GO" id="GO:0005524">
    <property type="term" value="F:ATP binding"/>
    <property type="evidence" value="ECO:0007669"/>
    <property type="project" value="InterPro"/>
</dbReference>
<dbReference type="PROSITE" id="PS50853">
    <property type="entry name" value="FN3"/>
    <property type="match status" value="2"/>
</dbReference>
<keyword evidence="6" id="KW-0393">Immunoglobulin domain</keyword>
<dbReference type="GO" id="GO:0009653">
    <property type="term" value="P:anatomical structure morphogenesis"/>
    <property type="evidence" value="ECO:0007669"/>
    <property type="project" value="UniProtKB-ARBA"/>
</dbReference>
<keyword evidence="4" id="KW-0677">Repeat</keyword>
<keyword evidence="7" id="KW-0175">Coiled coil</keyword>
<dbReference type="InterPro" id="IPR003961">
    <property type="entry name" value="FN3_dom"/>
</dbReference>
<feature type="domain" description="Protein kinase" evidence="9">
    <location>
        <begin position="3761"/>
        <end position="4015"/>
    </location>
</feature>
<gene>
    <name evidence="12" type="ORF">FWK35_00005379</name>
</gene>
<feature type="domain" description="Ig-like" evidence="10">
    <location>
        <begin position="3519"/>
        <end position="3608"/>
    </location>
</feature>
<dbReference type="PROSITE" id="PS50011">
    <property type="entry name" value="PROTEIN_KINASE_DOM"/>
    <property type="match status" value="2"/>
</dbReference>
<name>A0A6G0YZP8_APHCR</name>
<dbReference type="InterPro" id="IPR036116">
    <property type="entry name" value="FN3_sf"/>
</dbReference>
<evidence type="ECO:0000256" key="7">
    <source>
        <dbReference type="SAM" id="Coils"/>
    </source>
</evidence>
<evidence type="ECO:0000256" key="8">
    <source>
        <dbReference type="SAM" id="MobiDB-lite"/>
    </source>
</evidence>
<dbReference type="Gene3D" id="1.10.510.10">
    <property type="entry name" value="Transferase(Phosphotransferase) domain 1"/>
    <property type="match status" value="2"/>
</dbReference>
<feature type="domain" description="Ig-like" evidence="10">
    <location>
        <begin position="480"/>
        <end position="570"/>
    </location>
</feature>
<feature type="domain" description="Ig-like" evidence="10">
    <location>
        <begin position="1686"/>
        <end position="1776"/>
    </location>
</feature>
<dbReference type="GO" id="GO:0031672">
    <property type="term" value="C:A band"/>
    <property type="evidence" value="ECO:0007669"/>
    <property type="project" value="UniProtKB-SubCell"/>
</dbReference>
<dbReference type="Pfam" id="PF07679">
    <property type="entry name" value="I-set"/>
    <property type="match status" value="21"/>
</dbReference>
<keyword evidence="5" id="KW-1015">Disulfide bond</keyword>
<evidence type="ECO:0000256" key="3">
    <source>
        <dbReference type="ARBA" id="ARBA00022490"/>
    </source>
</evidence>
<keyword evidence="3" id="KW-0963">Cytoplasm</keyword>
<dbReference type="SMART" id="SM00060">
    <property type="entry name" value="FN3"/>
    <property type="match status" value="2"/>
</dbReference>
<feature type="domain" description="Ig-like" evidence="10">
    <location>
        <begin position="2483"/>
        <end position="2571"/>
    </location>
</feature>
<dbReference type="GO" id="GO:0030154">
    <property type="term" value="P:cell differentiation"/>
    <property type="evidence" value="ECO:0007669"/>
    <property type="project" value="UniProtKB-ARBA"/>
</dbReference>
<dbReference type="InterPro" id="IPR013783">
    <property type="entry name" value="Ig-like_fold"/>
</dbReference>
<dbReference type="PANTHER" id="PTHR47633">
    <property type="entry name" value="IMMUNOGLOBULIN"/>
    <property type="match status" value="1"/>
</dbReference>
<reference evidence="12 13" key="1">
    <citation type="submission" date="2019-08" db="EMBL/GenBank/DDBJ databases">
        <title>Whole genome of Aphis craccivora.</title>
        <authorList>
            <person name="Voronova N.V."/>
            <person name="Shulinski R.S."/>
            <person name="Bandarenka Y.V."/>
            <person name="Zhorov D.G."/>
            <person name="Warner D."/>
        </authorList>
    </citation>
    <scope>NUCLEOTIDE SEQUENCE [LARGE SCALE GENOMIC DNA]</scope>
    <source>
        <strain evidence="12">180601</strain>
        <tissue evidence="12">Whole Body</tissue>
    </source>
</reference>
<feature type="compositionally biased region" description="Polar residues" evidence="8">
    <location>
        <begin position="1552"/>
        <end position="1561"/>
    </location>
</feature>
<evidence type="ECO:0000313" key="12">
    <source>
        <dbReference type="EMBL" id="KAF0763347.1"/>
    </source>
</evidence>
<dbReference type="GO" id="GO:0040017">
    <property type="term" value="P:positive regulation of locomotion"/>
    <property type="evidence" value="ECO:0007669"/>
    <property type="project" value="UniProtKB-ARBA"/>
</dbReference>
<dbReference type="InterPro" id="IPR011009">
    <property type="entry name" value="Kinase-like_dom_sf"/>
</dbReference>
<feature type="domain" description="Ig-like" evidence="10">
    <location>
        <begin position="1982"/>
        <end position="2073"/>
    </location>
</feature>
<organism evidence="12 13">
    <name type="scientific">Aphis craccivora</name>
    <name type="common">Cowpea aphid</name>
    <dbReference type="NCBI Taxonomy" id="307492"/>
    <lineage>
        <taxon>Eukaryota</taxon>
        <taxon>Metazoa</taxon>
        <taxon>Ecdysozoa</taxon>
        <taxon>Arthropoda</taxon>
        <taxon>Hexapoda</taxon>
        <taxon>Insecta</taxon>
        <taxon>Pterygota</taxon>
        <taxon>Neoptera</taxon>
        <taxon>Paraneoptera</taxon>
        <taxon>Hemiptera</taxon>
        <taxon>Sternorrhyncha</taxon>
        <taxon>Aphidomorpha</taxon>
        <taxon>Aphidoidea</taxon>
        <taxon>Aphididae</taxon>
        <taxon>Aphidini</taxon>
        <taxon>Aphis</taxon>
        <taxon>Aphis</taxon>
    </lineage>
</organism>
<evidence type="ECO:0000313" key="13">
    <source>
        <dbReference type="Proteomes" id="UP000478052"/>
    </source>
</evidence>
<feature type="domain" description="Ig-like" evidence="10">
    <location>
        <begin position="106"/>
        <end position="177"/>
    </location>
</feature>
<proteinExistence type="inferred from homology"/>
<comment type="similarity">
    <text evidence="2">Belongs to the protein kinase superfamily. CAMK Ser/Thr protein kinase family.</text>
</comment>
<feature type="coiled-coil region" evidence="7">
    <location>
        <begin position="1001"/>
        <end position="1067"/>
    </location>
</feature>
<dbReference type="FunFam" id="2.60.40.10:FF:000345">
    <property type="entry name" value="Muscle M-line assembly protein unc-89"/>
    <property type="match status" value="1"/>
</dbReference>
<dbReference type="InterPro" id="IPR013098">
    <property type="entry name" value="Ig_I-set"/>
</dbReference>
<feature type="region of interest" description="Disordered" evidence="8">
    <location>
        <begin position="3366"/>
        <end position="3390"/>
    </location>
</feature>
<dbReference type="GO" id="GO:0045989">
    <property type="term" value="P:positive regulation of striated muscle contraction"/>
    <property type="evidence" value="ECO:0007669"/>
    <property type="project" value="UniProtKB-ARBA"/>
</dbReference>
<dbReference type="Gene3D" id="3.30.200.20">
    <property type="entry name" value="Phosphorylase Kinase, domain 1"/>
    <property type="match status" value="1"/>
</dbReference>
<feature type="region of interest" description="Disordered" evidence="8">
    <location>
        <begin position="1470"/>
        <end position="1561"/>
    </location>
</feature>
<dbReference type="CDD" id="cd00063">
    <property type="entry name" value="FN3"/>
    <property type="match status" value="2"/>
</dbReference>
<dbReference type="FunFam" id="2.60.40.10:FF:000080">
    <property type="entry name" value="Myosin light chain kinase, smooth muscle"/>
    <property type="match status" value="1"/>
</dbReference>
<dbReference type="InterPro" id="IPR007110">
    <property type="entry name" value="Ig-like_dom"/>
</dbReference>
<dbReference type="Pfam" id="PF00041">
    <property type="entry name" value="fn3"/>
    <property type="match status" value="2"/>
</dbReference>
<feature type="domain" description="Protein kinase" evidence="9">
    <location>
        <begin position="3055"/>
        <end position="3305"/>
    </location>
</feature>
<feature type="coiled-coil region" evidence="7">
    <location>
        <begin position="863"/>
        <end position="890"/>
    </location>
</feature>
<dbReference type="Gene3D" id="2.60.40.10">
    <property type="entry name" value="Immunoglobulins"/>
    <property type="match status" value="23"/>
</dbReference>
<dbReference type="SMART" id="SM00409">
    <property type="entry name" value="IG"/>
    <property type="match status" value="20"/>
</dbReference>
<dbReference type="PANTHER" id="PTHR47633:SF3">
    <property type="entry name" value="STRIATED MUSCLE PREFERENTIALLY EXPRESSED PROTEIN KINASE"/>
    <property type="match status" value="1"/>
</dbReference>
<dbReference type="GO" id="GO:0004672">
    <property type="term" value="F:protein kinase activity"/>
    <property type="evidence" value="ECO:0007669"/>
    <property type="project" value="InterPro"/>
</dbReference>
<dbReference type="FunFam" id="2.60.40.10:FF:000032">
    <property type="entry name" value="palladin isoform X1"/>
    <property type="match status" value="3"/>
</dbReference>
<evidence type="ECO:0000256" key="4">
    <source>
        <dbReference type="ARBA" id="ARBA00022737"/>
    </source>
</evidence>
<dbReference type="OrthoDB" id="2570713at2759"/>
<evidence type="ECO:0000259" key="10">
    <source>
        <dbReference type="PROSITE" id="PS50835"/>
    </source>
</evidence>
<feature type="domain" description="Ig-like" evidence="10">
    <location>
        <begin position="2186"/>
        <end position="2277"/>
    </location>
</feature>
<feature type="region of interest" description="Disordered" evidence="8">
    <location>
        <begin position="18"/>
        <end position="51"/>
    </location>
</feature>
<comment type="subcellular location">
    <subcellularLocation>
        <location evidence="1">Cytoplasm</location>
        <location evidence="1">Myofibril</location>
        <location evidence="1">Sarcomere</location>
        <location evidence="1">A band</location>
    </subcellularLocation>
</comment>
<dbReference type="FunFam" id="2.60.40.10:FF:000425">
    <property type="entry name" value="Myosin light chain kinase"/>
    <property type="match status" value="2"/>
</dbReference>
<feature type="compositionally biased region" description="Polar residues" evidence="8">
    <location>
        <begin position="1489"/>
        <end position="1511"/>
    </location>
</feature>
<dbReference type="SUPFAM" id="SSF49265">
    <property type="entry name" value="Fibronectin type III"/>
    <property type="match status" value="1"/>
</dbReference>
<feature type="domain" description="Ig-like" evidence="10">
    <location>
        <begin position="2387"/>
        <end position="2475"/>
    </location>
</feature>
<dbReference type="InterPro" id="IPR000719">
    <property type="entry name" value="Prot_kinase_dom"/>
</dbReference>
<dbReference type="SUPFAM" id="SSF56112">
    <property type="entry name" value="Protein kinase-like (PK-like)"/>
    <property type="match status" value="2"/>
</dbReference>
<feature type="domain" description="Ig-like" evidence="10">
    <location>
        <begin position="669"/>
        <end position="760"/>
    </location>
</feature>
<feature type="domain" description="Ig-like" evidence="10">
    <location>
        <begin position="387"/>
        <end position="473"/>
    </location>
</feature>
<feature type="domain" description="Ig-like" evidence="10">
    <location>
        <begin position="575"/>
        <end position="660"/>
    </location>
</feature>
<feature type="non-terminal residue" evidence="12">
    <location>
        <position position="1"/>
    </location>
</feature>
<evidence type="ECO:0000256" key="1">
    <source>
        <dbReference type="ARBA" id="ARBA00004161"/>
    </source>
</evidence>
<feature type="domain" description="Ig-like" evidence="10">
    <location>
        <begin position="2079"/>
        <end position="2180"/>
    </location>
</feature>
<keyword evidence="13" id="KW-1185">Reference proteome</keyword>
<dbReference type="FunFam" id="2.60.40.10:FF:000873">
    <property type="entry name" value="Muscle M-line assembly protein unc-89"/>
    <property type="match status" value="1"/>
</dbReference>
<dbReference type="InterPro" id="IPR003598">
    <property type="entry name" value="Ig_sub2"/>
</dbReference>
<feature type="region of interest" description="Disordered" evidence="8">
    <location>
        <begin position="1669"/>
        <end position="1688"/>
    </location>
</feature>
<feature type="compositionally biased region" description="Basic and acidic residues" evidence="8">
    <location>
        <begin position="1525"/>
        <end position="1537"/>
    </location>
</feature>
<feature type="domain" description="Fibronectin type-III" evidence="11">
    <location>
        <begin position="3615"/>
        <end position="3708"/>
    </location>
</feature>
<dbReference type="FunFam" id="2.60.40.10:FF:000802">
    <property type="entry name" value="Muscle M-line assembly protein unc-89"/>
    <property type="match status" value="1"/>
</dbReference>
<dbReference type="Pfam" id="PF00069">
    <property type="entry name" value="Pkinase"/>
    <property type="match status" value="2"/>
</dbReference>
<dbReference type="FunFam" id="2.60.40.10:FF:001036">
    <property type="entry name" value="Muscle M-line assembly protein unc-89"/>
    <property type="match status" value="1"/>
</dbReference>
<dbReference type="InterPro" id="IPR036179">
    <property type="entry name" value="Ig-like_dom_sf"/>
</dbReference>
<dbReference type="PROSITE" id="PS50835">
    <property type="entry name" value="IG_LIKE"/>
    <property type="match status" value="14"/>
</dbReference>